<organism evidence="1 2">
    <name type="scientific">Ichthyophthirius multifiliis</name>
    <name type="common">White spot disease agent</name>
    <name type="synonym">Ich</name>
    <dbReference type="NCBI Taxonomy" id="5932"/>
    <lineage>
        <taxon>Eukaryota</taxon>
        <taxon>Sar</taxon>
        <taxon>Alveolata</taxon>
        <taxon>Ciliophora</taxon>
        <taxon>Intramacronucleata</taxon>
        <taxon>Oligohymenophorea</taxon>
        <taxon>Hymenostomatida</taxon>
        <taxon>Ophryoglenina</taxon>
        <taxon>Ichthyophthirius</taxon>
    </lineage>
</organism>
<dbReference type="Proteomes" id="UP000008983">
    <property type="component" value="Unassembled WGS sequence"/>
</dbReference>
<gene>
    <name evidence="1" type="ORF">IMG5_163390</name>
</gene>
<proteinExistence type="predicted"/>
<evidence type="ECO:0000313" key="1">
    <source>
        <dbReference type="EMBL" id="EGR29083.1"/>
    </source>
</evidence>
<dbReference type="OrthoDB" id="124397at2759"/>
<reference evidence="1 2" key="1">
    <citation type="submission" date="2011-07" db="EMBL/GenBank/DDBJ databases">
        <authorList>
            <person name="Coyne R."/>
            <person name="Brami D."/>
            <person name="Johnson J."/>
            <person name="Hostetler J."/>
            <person name="Hannick L."/>
            <person name="Clark T."/>
            <person name="Cassidy-Hanley D."/>
            <person name="Inman J."/>
        </authorList>
    </citation>
    <scope>NUCLEOTIDE SEQUENCE [LARGE SCALE GENOMIC DNA]</scope>
    <source>
        <strain evidence="1 2">G5</strain>
    </source>
</reference>
<evidence type="ECO:0000313" key="2">
    <source>
        <dbReference type="Proteomes" id="UP000008983"/>
    </source>
</evidence>
<keyword evidence="2" id="KW-1185">Reference proteome</keyword>
<dbReference type="AlphaFoldDB" id="G0R0C1"/>
<sequence length="186" mass="22859">MQEQRVLQHILCKTHKSASDMLSAILKIRNNALSYPDTVLEYGLKLVRNRRSQIEKEYYIVIEELFHAALSLQMITLADVFTYNYLHYFFNNRNVFKNFNNNFQNLQKQVFFNLYLLKLQQTMTIQLQYQIKIYLQIYLIMILKKEKQQYKEYTFFIIVKKLIFLVRRKLRQFCIRNEQIFRRKSK</sequence>
<dbReference type="RefSeq" id="XP_004030319.1">
    <property type="nucleotide sequence ID" value="XM_004030271.1"/>
</dbReference>
<dbReference type="InParanoid" id="G0R0C1"/>
<name>G0R0C1_ICHMU</name>
<accession>G0R0C1</accession>
<dbReference type="GeneID" id="14905177"/>
<protein>
    <submittedName>
        <fullName evidence="1">Uncharacterized protein</fullName>
    </submittedName>
</protein>
<dbReference type="EMBL" id="GL984186">
    <property type="protein sequence ID" value="EGR29083.1"/>
    <property type="molecule type" value="Genomic_DNA"/>
</dbReference>